<protein>
    <recommendedName>
        <fullName evidence="1">Dedicator of cytokinesis TPR repeats region domain-containing protein</fullName>
    </recommendedName>
</protein>
<accession>A0AB34I428</accession>
<feature type="domain" description="Dedicator of cytokinesis TPR repeats region" evidence="1">
    <location>
        <begin position="20"/>
        <end position="87"/>
    </location>
</feature>
<sequence length="91" mass="10421">MSDSSHRYLILSSATALCFVADHLCRILKCRDILLPVITKELKELLEQKDEMQHQVQEKKYCVELLNSILEVLSCQDAVSLRDDVDVLDSD</sequence>
<reference evidence="2 3" key="1">
    <citation type="submission" date="2022-11" db="EMBL/GenBank/DDBJ databases">
        <title>Whole genome sequence of Eschrichtius robustus ER-17-0199.</title>
        <authorList>
            <person name="Bruniche-Olsen A."/>
            <person name="Black A.N."/>
            <person name="Fields C.J."/>
            <person name="Walden K."/>
            <person name="Dewoody J.A."/>
        </authorList>
    </citation>
    <scope>NUCLEOTIDE SEQUENCE [LARGE SCALE GENOMIC DNA]</scope>
    <source>
        <strain evidence="2">ER-17-0199</strain>
        <tissue evidence="2">Blubber</tissue>
    </source>
</reference>
<evidence type="ECO:0000313" key="2">
    <source>
        <dbReference type="EMBL" id="KAJ8798037.1"/>
    </source>
</evidence>
<dbReference type="Pfam" id="PF23554">
    <property type="entry name" value="TPR_DOCK"/>
    <property type="match status" value="1"/>
</dbReference>
<evidence type="ECO:0000259" key="1">
    <source>
        <dbReference type="Pfam" id="PF23554"/>
    </source>
</evidence>
<dbReference type="EMBL" id="JAIQCJ010000090">
    <property type="protein sequence ID" value="KAJ8798037.1"/>
    <property type="molecule type" value="Genomic_DNA"/>
</dbReference>
<dbReference type="InterPro" id="IPR056372">
    <property type="entry name" value="TPR_DOCK"/>
</dbReference>
<name>A0AB34I428_ESCRO</name>
<gene>
    <name evidence="2" type="ORF">J1605_016920</name>
</gene>
<evidence type="ECO:0000313" key="3">
    <source>
        <dbReference type="Proteomes" id="UP001159641"/>
    </source>
</evidence>
<dbReference type="Proteomes" id="UP001159641">
    <property type="component" value="Unassembled WGS sequence"/>
</dbReference>
<keyword evidence="3" id="KW-1185">Reference proteome</keyword>
<comment type="caution">
    <text evidence="2">The sequence shown here is derived from an EMBL/GenBank/DDBJ whole genome shotgun (WGS) entry which is preliminary data.</text>
</comment>
<proteinExistence type="predicted"/>
<dbReference type="AlphaFoldDB" id="A0AB34I428"/>
<organism evidence="2 3">
    <name type="scientific">Eschrichtius robustus</name>
    <name type="common">California gray whale</name>
    <name type="synonym">Eschrichtius gibbosus</name>
    <dbReference type="NCBI Taxonomy" id="9764"/>
    <lineage>
        <taxon>Eukaryota</taxon>
        <taxon>Metazoa</taxon>
        <taxon>Chordata</taxon>
        <taxon>Craniata</taxon>
        <taxon>Vertebrata</taxon>
        <taxon>Euteleostomi</taxon>
        <taxon>Mammalia</taxon>
        <taxon>Eutheria</taxon>
        <taxon>Laurasiatheria</taxon>
        <taxon>Artiodactyla</taxon>
        <taxon>Whippomorpha</taxon>
        <taxon>Cetacea</taxon>
        <taxon>Mysticeti</taxon>
        <taxon>Eschrichtiidae</taxon>
        <taxon>Eschrichtius</taxon>
    </lineage>
</organism>